<dbReference type="EMBL" id="BPLR01007721">
    <property type="protein sequence ID" value="GIY19135.1"/>
    <property type="molecule type" value="Genomic_DNA"/>
</dbReference>
<dbReference type="Proteomes" id="UP001054945">
    <property type="component" value="Unassembled WGS sequence"/>
</dbReference>
<accession>A0AAV4RCD5</accession>
<keyword evidence="2" id="KW-1185">Reference proteome</keyword>
<gene>
    <name evidence="1" type="ORF">CEXT_550561</name>
</gene>
<sequence length="154" mass="17784">MKYFDIDKRHARRLSDRPSDFPPLRRLLLSSGFRNPKFRMPATANRFRNGKLKFLSPQERFLFATVCSEITHCIKITKAIGNTFRTFIGVPGQFIPLVAKMRYFNIDKRHARRLSDRPSGSDTSSPSSSSIVLWLQESQVPIARPQQRDLEMGN</sequence>
<organism evidence="1 2">
    <name type="scientific">Caerostris extrusa</name>
    <name type="common">Bark spider</name>
    <name type="synonym">Caerostris bankana</name>
    <dbReference type="NCBI Taxonomy" id="172846"/>
    <lineage>
        <taxon>Eukaryota</taxon>
        <taxon>Metazoa</taxon>
        <taxon>Ecdysozoa</taxon>
        <taxon>Arthropoda</taxon>
        <taxon>Chelicerata</taxon>
        <taxon>Arachnida</taxon>
        <taxon>Araneae</taxon>
        <taxon>Araneomorphae</taxon>
        <taxon>Entelegynae</taxon>
        <taxon>Araneoidea</taxon>
        <taxon>Araneidae</taxon>
        <taxon>Caerostris</taxon>
    </lineage>
</organism>
<protein>
    <submittedName>
        <fullName evidence="1">Uncharacterized protein</fullName>
    </submittedName>
</protein>
<evidence type="ECO:0000313" key="2">
    <source>
        <dbReference type="Proteomes" id="UP001054945"/>
    </source>
</evidence>
<name>A0AAV4RCD5_CAEEX</name>
<reference evidence="1 2" key="1">
    <citation type="submission" date="2021-06" db="EMBL/GenBank/DDBJ databases">
        <title>Caerostris extrusa draft genome.</title>
        <authorList>
            <person name="Kono N."/>
            <person name="Arakawa K."/>
        </authorList>
    </citation>
    <scope>NUCLEOTIDE SEQUENCE [LARGE SCALE GENOMIC DNA]</scope>
</reference>
<comment type="caution">
    <text evidence="1">The sequence shown here is derived from an EMBL/GenBank/DDBJ whole genome shotgun (WGS) entry which is preliminary data.</text>
</comment>
<proteinExistence type="predicted"/>
<evidence type="ECO:0000313" key="1">
    <source>
        <dbReference type="EMBL" id="GIY19135.1"/>
    </source>
</evidence>
<dbReference type="AlphaFoldDB" id="A0AAV4RCD5"/>